<dbReference type="PANTHER" id="PTHR15678:SF6">
    <property type="entry name" value="BRIDGE-LIKE LIPID TRANSFER PROTEIN FAMILY MEMBER 2"/>
    <property type="match status" value="1"/>
</dbReference>
<sequence length="468" mass="54211">DWNQPAEAQQAQQVQRIISRCNCRMYYISYSHDIDPELATQIKPPEVHENQEKEDLLKKQEGAVDTFTLIHHELEISTNPAQYAMILDIVNNLLLHVEPKRKEHSEKKQRVRFQLEISSNPEEQRSSILHLQEAVRQHVAQIRHLEKQMYSIMKSLQDDSKNENLLDLNQKLQLQLNQEKANLQLESEELNILIRCFKDFQLQRANKMELRKQQEDVSVVRRTEFYFAQARWRLTEEDGQLGIAELELQRFLYSKVNKSDDTAEHLLELGWFTMNNLLPNAIYKASVNVVPLTIQLSHQFFHRMMGFFFPGRNVEDDDVGDEEDKSKLVTTGIPVVKPRQLIATDDAAPLGPGKGVTQGLTRSSGVRRSFRKLPEHPVDDIDKMKERAAMNNSFIYIKIPQVPLCVSYKVIKEKLRLKPATGSEVRGKLETKSDLNLQQQEEEKARLLIGLSVGDRNPGKKSLFSRRK</sequence>
<protein>
    <submittedName>
        <fullName evidence="2">UPF0378 protein KIAA0100</fullName>
    </submittedName>
</protein>
<evidence type="ECO:0000313" key="3">
    <source>
        <dbReference type="Proteomes" id="UP000001075"/>
    </source>
</evidence>
<dbReference type="EMBL" id="JH003484">
    <property type="protein sequence ID" value="EGW15226.1"/>
    <property type="molecule type" value="Genomic_DNA"/>
</dbReference>
<dbReference type="STRING" id="10029.G3IK40"/>
<feature type="coiled-coil region" evidence="1">
    <location>
        <begin position="128"/>
        <end position="193"/>
    </location>
</feature>
<evidence type="ECO:0000313" key="2">
    <source>
        <dbReference type="EMBL" id="EGW15226.1"/>
    </source>
</evidence>
<organism evidence="2 3">
    <name type="scientific">Cricetulus griseus</name>
    <name type="common">Chinese hamster</name>
    <name type="synonym">Cricetulus barabensis griseus</name>
    <dbReference type="NCBI Taxonomy" id="10029"/>
    <lineage>
        <taxon>Eukaryota</taxon>
        <taxon>Metazoa</taxon>
        <taxon>Chordata</taxon>
        <taxon>Craniata</taxon>
        <taxon>Vertebrata</taxon>
        <taxon>Euteleostomi</taxon>
        <taxon>Mammalia</taxon>
        <taxon>Eutheria</taxon>
        <taxon>Euarchontoglires</taxon>
        <taxon>Glires</taxon>
        <taxon>Rodentia</taxon>
        <taxon>Myomorpha</taxon>
        <taxon>Muroidea</taxon>
        <taxon>Cricetidae</taxon>
        <taxon>Cricetinae</taxon>
        <taxon>Cricetulus</taxon>
    </lineage>
</organism>
<proteinExistence type="predicted"/>
<dbReference type="PANTHER" id="PTHR15678">
    <property type="entry name" value="ANTIGEN MLAA-22-RELATED"/>
    <property type="match status" value="1"/>
</dbReference>
<dbReference type="InParanoid" id="G3IK40"/>
<gene>
    <name evidence="2" type="ORF">I79_024233</name>
</gene>
<reference evidence="3" key="1">
    <citation type="journal article" date="2011" name="Nat. Biotechnol.">
        <title>The genomic sequence of the Chinese hamster ovary (CHO)-K1 cell line.</title>
        <authorList>
            <person name="Xu X."/>
            <person name="Nagarajan H."/>
            <person name="Lewis N.E."/>
            <person name="Pan S."/>
            <person name="Cai Z."/>
            <person name="Liu X."/>
            <person name="Chen W."/>
            <person name="Xie M."/>
            <person name="Wang W."/>
            <person name="Hammond S."/>
            <person name="Andersen M.R."/>
            <person name="Neff N."/>
            <person name="Passarelli B."/>
            <person name="Koh W."/>
            <person name="Fan H.C."/>
            <person name="Wang J."/>
            <person name="Gui Y."/>
            <person name="Lee K.H."/>
            <person name="Betenbaugh M.J."/>
            <person name="Quake S.R."/>
            <person name="Famili I."/>
            <person name="Palsson B.O."/>
            <person name="Wang J."/>
        </authorList>
    </citation>
    <scope>NUCLEOTIDE SEQUENCE [LARGE SCALE GENOMIC DNA]</scope>
    <source>
        <strain evidence="3">CHO K1 cell line</strain>
    </source>
</reference>
<accession>G3IK40</accession>
<keyword evidence="1" id="KW-0175">Coiled coil</keyword>
<dbReference type="Pfam" id="PF10344">
    <property type="entry name" value="Hobbit"/>
    <property type="match status" value="2"/>
</dbReference>
<feature type="non-terminal residue" evidence="2">
    <location>
        <position position="1"/>
    </location>
</feature>
<name>G3IK40_CRIGR</name>
<dbReference type="Proteomes" id="UP000001075">
    <property type="component" value="Unassembled WGS sequence"/>
</dbReference>
<evidence type="ECO:0000256" key="1">
    <source>
        <dbReference type="SAM" id="Coils"/>
    </source>
</evidence>
<dbReference type="AlphaFoldDB" id="G3IK40"/>
<dbReference type="InterPro" id="IPR045167">
    <property type="entry name" value="Hobbit"/>
</dbReference>